<organism evidence="1 2">
    <name type="scientific">Eisenbergiella tayi</name>
    <dbReference type="NCBI Taxonomy" id="1432052"/>
    <lineage>
        <taxon>Bacteria</taxon>
        <taxon>Bacillati</taxon>
        <taxon>Bacillota</taxon>
        <taxon>Clostridia</taxon>
        <taxon>Lachnospirales</taxon>
        <taxon>Lachnospiraceae</taxon>
        <taxon>Eisenbergiella</taxon>
    </lineage>
</organism>
<dbReference type="EMBL" id="MEHD01000049">
    <property type="protein sequence ID" value="ODR46577.1"/>
    <property type="molecule type" value="Genomic_DNA"/>
</dbReference>
<comment type="caution">
    <text evidence="1">The sequence shown here is derived from an EMBL/GenBank/DDBJ whole genome shotgun (WGS) entry which is preliminary data.</text>
</comment>
<accession>A0ABX3A8J3</accession>
<gene>
    <name evidence="1" type="ORF">BEI63_27700</name>
</gene>
<keyword evidence="2" id="KW-1185">Reference proteome</keyword>
<protein>
    <submittedName>
        <fullName evidence="1">Uncharacterized protein</fullName>
    </submittedName>
</protein>
<sequence length="76" mass="8100">MKRIIPNIINVSIPLFLLSGTGFTSAVKEYPVPPFLCLIIAVSSFQESGILQLIQNGGCNVSIQFSNACTDTAPVT</sequence>
<name>A0ABX3A8J3_9FIRM</name>
<proteinExistence type="predicted"/>
<evidence type="ECO:0000313" key="1">
    <source>
        <dbReference type="EMBL" id="ODR46577.1"/>
    </source>
</evidence>
<reference evidence="1 2" key="1">
    <citation type="submission" date="2016-08" db="EMBL/GenBank/DDBJ databases">
        <title>Characterization of Isolates of Eisenbergiella tayi Derived from Blood Cultures, Using Whole Genome Sequencing.</title>
        <authorList>
            <person name="Bernier A.-M."/>
            <person name="Burdz T."/>
            <person name="Wiebe D."/>
            <person name="Bernard K."/>
        </authorList>
    </citation>
    <scope>NUCLEOTIDE SEQUENCE [LARGE SCALE GENOMIC DNA]</scope>
    <source>
        <strain evidence="1 2">NML120146</strain>
    </source>
</reference>
<evidence type="ECO:0000313" key="2">
    <source>
        <dbReference type="Proteomes" id="UP000094869"/>
    </source>
</evidence>
<dbReference type="Proteomes" id="UP000094869">
    <property type="component" value="Unassembled WGS sequence"/>
</dbReference>